<evidence type="ECO:0000256" key="5">
    <source>
        <dbReference type="ARBA" id="ARBA00022801"/>
    </source>
</evidence>
<reference evidence="14 15" key="1">
    <citation type="submission" date="2021-05" db="EMBL/GenBank/DDBJ databases">
        <title>The draft genome of Geobacter chapellei DSM 13688.</title>
        <authorList>
            <person name="Xu Z."/>
            <person name="Masuda Y."/>
            <person name="Itoh H."/>
            <person name="Senoo K."/>
        </authorList>
    </citation>
    <scope>NUCLEOTIDE SEQUENCE [LARGE SCALE GENOMIC DNA]</scope>
    <source>
        <strain evidence="14 15">DSM 13688</strain>
    </source>
</reference>
<keyword evidence="3" id="KW-0328">Glycosyltransferase</keyword>
<evidence type="ECO:0000256" key="9">
    <source>
        <dbReference type="PROSITE-ProRule" id="PRU01373"/>
    </source>
</evidence>
<comment type="similarity">
    <text evidence="2">Belongs to the YkuD family.</text>
</comment>
<organism evidence="14 15">
    <name type="scientific">Pelotalea chapellei</name>
    <dbReference type="NCBI Taxonomy" id="44671"/>
    <lineage>
        <taxon>Bacteria</taxon>
        <taxon>Pseudomonadati</taxon>
        <taxon>Thermodesulfobacteriota</taxon>
        <taxon>Desulfuromonadia</taxon>
        <taxon>Geobacterales</taxon>
        <taxon>Geobacteraceae</taxon>
        <taxon>Pelotalea</taxon>
    </lineage>
</organism>
<evidence type="ECO:0000256" key="6">
    <source>
        <dbReference type="ARBA" id="ARBA00022960"/>
    </source>
</evidence>
<comment type="caution">
    <text evidence="14">The sequence shown here is derived from an EMBL/GenBank/DDBJ whole genome shotgun (WGS) entry which is preliminary data.</text>
</comment>
<dbReference type="Gene3D" id="3.10.350.10">
    <property type="entry name" value="LysM domain"/>
    <property type="match status" value="1"/>
</dbReference>
<name>A0ABS5UCW2_9BACT</name>
<keyword evidence="10" id="KW-0472">Membrane</keyword>
<dbReference type="SUPFAM" id="SSF141523">
    <property type="entry name" value="L,D-transpeptidase catalytic domain-like"/>
    <property type="match status" value="1"/>
</dbReference>
<evidence type="ECO:0000313" key="14">
    <source>
        <dbReference type="EMBL" id="MBT1073520.1"/>
    </source>
</evidence>
<dbReference type="Proteomes" id="UP000784128">
    <property type="component" value="Unassembled WGS sequence"/>
</dbReference>
<keyword evidence="5" id="KW-0378">Hydrolase</keyword>
<protein>
    <submittedName>
        <fullName evidence="14">L,D-transpeptidase family protein</fullName>
    </submittedName>
</protein>
<evidence type="ECO:0000256" key="2">
    <source>
        <dbReference type="ARBA" id="ARBA00005992"/>
    </source>
</evidence>
<evidence type="ECO:0000256" key="7">
    <source>
        <dbReference type="ARBA" id="ARBA00022984"/>
    </source>
</evidence>
<dbReference type="Pfam" id="PF05036">
    <property type="entry name" value="SPOR"/>
    <property type="match status" value="1"/>
</dbReference>
<feature type="domain" description="SPOR" evidence="11">
    <location>
        <begin position="356"/>
        <end position="433"/>
    </location>
</feature>
<gene>
    <name evidence="14" type="ORF">KJB30_17180</name>
</gene>
<evidence type="ECO:0000259" key="11">
    <source>
        <dbReference type="PROSITE" id="PS51724"/>
    </source>
</evidence>
<dbReference type="InterPro" id="IPR005490">
    <property type="entry name" value="LD_TPept_cat_dom"/>
</dbReference>
<dbReference type="PROSITE" id="PS52029">
    <property type="entry name" value="LD_TPASE"/>
    <property type="match status" value="1"/>
</dbReference>
<dbReference type="PROSITE" id="PS51724">
    <property type="entry name" value="SPOR"/>
    <property type="match status" value="1"/>
</dbReference>
<evidence type="ECO:0000259" key="12">
    <source>
        <dbReference type="PROSITE" id="PS51782"/>
    </source>
</evidence>
<dbReference type="PROSITE" id="PS51782">
    <property type="entry name" value="LYSM"/>
    <property type="match status" value="1"/>
</dbReference>
<dbReference type="Gene3D" id="2.40.440.10">
    <property type="entry name" value="L,D-transpeptidase catalytic domain-like"/>
    <property type="match status" value="1"/>
</dbReference>
<feature type="domain" description="LysM" evidence="12">
    <location>
        <begin position="64"/>
        <end position="108"/>
    </location>
</feature>
<dbReference type="PANTHER" id="PTHR30582">
    <property type="entry name" value="L,D-TRANSPEPTIDASE"/>
    <property type="match status" value="1"/>
</dbReference>
<keyword evidence="4" id="KW-0808">Transferase</keyword>
<dbReference type="InterPro" id="IPR038063">
    <property type="entry name" value="Transpep_catalytic_dom"/>
</dbReference>
<feature type="active site" description="Proton donor/acceptor" evidence="9">
    <location>
        <position position="217"/>
    </location>
</feature>
<keyword evidence="6 9" id="KW-0133">Cell shape</keyword>
<evidence type="ECO:0000256" key="10">
    <source>
        <dbReference type="SAM" id="Phobius"/>
    </source>
</evidence>
<keyword evidence="10" id="KW-0812">Transmembrane</keyword>
<dbReference type="InterPro" id="IPR036680">
    <property type="entry name" value="SPOR-like_sf"/>
</dbReference>
<dbReference type="Pfam" id="PF03734">
    <property type="entry name" value="YkuD"/>
    <property type="match status" value="1"/>
</dbReference>
<dbReference type="RefSeq" id="WP_214301603.1">
    <property type="nucleotide sequence ID" value="NZ_JAHDYS010000023.1"/>
</dbReference>
<dbReference type="InterPro" id="IPR007730">
    <property type="entry name" value="SPOR-like_dom"/>
</dbReference>
<dbReference type="SUPFAM" id="SSF110997">
    <property type="entry name" value="Sporulation related repeat"/>
    <property type="match status" value="1"/>
</dbReference>
<dbReference type="CDD" id="cd00118">
    <property type="entry name" value="LysM"/>
    <property type="match status" value="1"/>
</dbReference>
<feature type="active site" description="Nucleophile" evidence="9">
    <location>
        <position position="233"/>
    </location>
</feature>
<evidence type="ECO:0000256" key="4">
    <source>
        <dbReference type="ARBA" id="ARBA00022679"/>
    </source>
</evidence>
<keyword evidence="7 9" id="KW-0573">Peptidoglycan synthesis</keyword>
<keyword evidence="15" id="KW-1185">Reference proteome</keyword>
<feature type="domain" description="L,D-TPase catalytic" evidence="13">
    <location>
        <begin position="120"/>
        <end position="257"/>
    </location>
</feature>
<evidence type="ECO:0000256" key="3">
    <source>
        <dbReference type="ARBA" id="ARBA00022676"/>
    </source>
</evidence>
<dbReference type="InterPro" id="IPR036779">
    <property type="entry name" value="LysM_dom_sf"/>
</dbReference>
<accession>A0ABS5UCW2</accession>
<sequence length="444" mass="48343">MLQNVDLTRVSPWLRLMALGVFILALNGCAVTKGAWLSSGPMEKEVARNRFPLEKSDDVIGRLAVIRLEDGDTLPDIARHFGVGINALSAANPGVDVWVPTAGERLTLPLSFILPDAPRKGIVINLATMRLFQFKDDRTSAVVSTYPVGIGTKERPTPTGQMRVTRKAARPTWYVPASIAEDHRRKGDPLPAKIAAGPQNPLGEYALYLSKAGYLIHGTNKPASIGLKASNGCVRLLPENVETLFNETPVNTSVLIVNQPYLIGQRDGVLYMEAHTPLEKPDAGAIELEKVYAHLRSLEKQSGRTLDWKKVKTVQAEARGIPVPILELEKGAGKAAEKIVQVEHPDKLYGKPELPELKLAAWYVLAGDLSDEVEAERLAAIINHQGPPIPARVLSKQDRHRVIAGPFSNASEANDAARRLKIDLEINGVVMGPVSKTESIALNQ</sequence>
<evidence type="ECO:0000256" key="1">
    <source>
        <dbReference type="ARBA" id="ARBA00004752"/>
    </source>
</evidence>
<comment type="pathway">
    <text evidence="1 9">Cell wall biogenesis; peptidoglycan biosynthesis.</text>
</comment>
<dbReference type="CDD" id="cd16913">
    <property type="entry name" value="YkuD_like"/>
    <property type="match status" value="1"/>
</dbReference>
<keyword evidence="8 9" id="KW-0961">Cell wall biogenesis/degradation</keyword>
<dbReference type="InterPro" id="IPR018392">
    <property type="entry name" value="LysM"/>
</dbReference>
<keyword evidence="10" id="KW-1133">Transmembrane helix</keyword>
<dbReference type="PANTHER" id="PTHR30582:SF24">
    <property type="entry name" value="L,D-TRANSPEPTIDASE ERFK_SRFK-RELATED"/>
    <property type="match status" value="1"/>
</dbReference>
<evidence type="ECO:0000313" key="15">
    <source>
        <dbReference type="Proteomes" id="UP000784128"/>
    </source>
</evidence>
<dbReference type="InterPro" id="IPR050979">
    <property type="entry name" value="LD-transpeptidase"/>
</dbReference>
<proteinExistence type="inferred from homology"/>
<dbReference type="Gene3D" id="3.30.70.1070">
    <property type="entry name" value="Sporulation related repeat"/>
    <property type="match status" value="1"/>
</dbReference>
<dbReference type="EMBL" id="JAHDYS010000023">
    <property type="protein sequence ID" value="MBT1073520.1"/>
    <property type="molecule type" value="Genomic_DNA"/>
</dbReference>
<evidence type="ECO:0000256" key="8">
    <source>
        <dbReference type="ARBA" id="ARBA00023316"/>
    </source>
</evidence>
<feature type="transmembrane region" description="Helical" evidence="10">
    <location>
        <begin position="12"/>
        <end position="32"/>
    </location>
</feature>
<evidence type="ECO:0000259" key="13">
    <source>
        <dbReference type="PROSITE" id="PS52029"/>
    </source>
</evidence>